<comment type="caution">
    <text evidence="12">The sequence shown here is derived from an EMBL/GenBank/DDBJ whole genome shotgun (WGS) entry which is preliminary data.</text>
</comment>
<feature type="domain" description="Methylguanine DNA methyltransferase ribonuclease-like" evidence="11">
    <location>
        <begin position="12"/>
        <end position="85"/>
    </location>
</feature>
<dbReference type="PANTHER" id="PTHR10815">
    <property type="entry name" value="METHYLATED-DNA--PROTEIN-CYSTEINE METHYLTRANSFERASE"/>
    <property type="match status" value="1"/>
</dbReference>
<evidence type="ECO:0000313" key="13">
    <source>
        <dbReference type="Proteomes" id="UP000298347"/>
    </source>
</evidence>
<dbReference type="PANTHER" id="PTHR10815:SF5">
    <property type="entry name" value="METHYLATED-DNA--PROTEIN-CYSTEINE METHYLTRANSFERASE"/>
    <property type="match status" value="1"/>
</dbReference>
<dbReference type="AlphaFoldDB" id="A0A4Z0GRP1"/>
<dbReference type="HAMAP" id="MF_00772">
    <property type="entry name" value="OGT"/>
    <property type="match status" value="1"/>
</dbReference>
<accession>A0A4Z0GRP1</accession>
<keyword evidence="3 9" id="KW-0963">Cytoplasm</keyword>
<dbReference type="InterPro" id="IPR023546">
    <property type="entry name" value="MGMT"/>
</dbReference>
<comment type="catalytic activity">
    <reaction evidence="8 9">
        <text>a 6-O-methyl-2'-deoxyguanosine in DNA + L-cysteinyl-[protein] = S-methyl-L-cysteinyl-[protein] + a 2'-deoxyguanosine in DNA</text>
        <dbReference type="Rhea" id="RHEA:24000"/>
        <dbReference type="Rhea" id="RHEA-COMP:10131"/>
        <dbReference type="Rhea" id="RHEA-COMP:10132"/>
        <dbReference type="Rhea" id="RHEA-COMP:11367"/>
        <dbReference type="Rhea" id="RHEA-COMP:11368"/>
        <dbReference type="ChEBI" id="CHEBI:29950"/>
        <dbReference type="ChEBI" id="CHEBI:82612"/>
        <dbReference type="ChEBI" id="CHEBI:85445"/>
        <dbReference type="ChEBI" id="CHEBI:85448"/>
        <dbReference type="EC" id="2.1.1.63"/>
    </reaction>
</comment>
<evidence type="ECO:0000256" key="2">
    <source>
        <dbReference type="ARBA" id="ARBA00008711"/>
    </source>
</evidence>
<protein>
    <recommendedName>
        <fullName evidence="9">Methylated-DNA--protein-cysteine methyltransferase</fullName>
        <ecNumber evidence="9">2.1.1.63</ecNumber>
    </recommendedName>
    <alternativeName>
        <fullName evidence="9">6-O-methylguanine-DNA methyltransferase</fullName>
        <shortName evidence="9">MGMT</shortName>
    </alternativeName>
    <alternativeName>
        <fullName evidence="9">O-6-methylguanine-DNA-alkyltransferase</fullName>
    </alternativeName>
</protein>
<dbReference type="InterPro" id="IPR036388">
    <property type="entry name" value="WH-like_DNA-bd_sf"/>
</dbReference>
<evidence type="ECO:0000256" key="1">
    <source>
        <dbReference type="ARBA" id="ARBA00001286"/>
    </source>
</evidence>
<dbReference type="EMBL" id="SRJD01000004">
    <property type="protein sequence ID" value="TGA99140.1"/>
    <property type="molecule type" value="Genomic_DNA"/>
</dbReference>
<dbReference type="EC" id="2.1.1.63" evidence="9"/>
<dbReference type="GO" id="GO:0006307">
    <property type="term" value="P:DNA alkylation repair"/>
    <property type="evidence" value="ECO:0007669"/>
    <property type="project" value="UniProtKB-UniRule"/>
</dbReference>
<keyword evidence="5 9" id="KW-0808">Transferase</keyword>
<comment type="similarity">
    <text evidence="2 9">Belongs to the MGMT family.</text>
</comment>
<comment type="function">
    <text evidence="9">Involved in the cellular defense against the biological effects of O6-methylguanine (O6-MeG) and O4-methylthymine (O4-MeT) in DNA. Repairs the methylated nucleobase in DNA by stoichiometrically transferring the methyl group to a cysteine residue in the enzyme. This is a suicide reaction: the enzyme is irreversibly inactivated.</text>
</comment>
<comment type="subcellular location">
    <subcellularLocation>
        <location evidence="9">Cytoplasm</location>
    </subcellularLocation>
</comment>
<comment type="catalytic activity">
    <reaction evidence="1 9">
        <text>a 4-O-methyl-thymidine in DNA + L-cysteinyl-[protein] = a thymidine in DNA + S-methyl-L-cysteinyl-[protein]</text>
        <dbReference type="Rhea" id="RHEA:53428"/>
        <dbReference type="Rhea" id="RHEA-COMP:10131"/>
        <dbReference type="Rhea" id="RHEA-COMP:10132"/>
        <dbReference type="Rhea" id="RHEA-COMP:13555"/>
        <dbReference type="Rhea" id="RHEA-COMP:13556"/>
        <dbReference type="ChEBI" id="CHEBI:29950"/>
        <dbReference type="ChEBI" id="CHEBI:82612"/>
        <dbReference type="ChEBI" id="CHEBI:137386"/>
        <dbReference type="ChEBI" id="CHEBI:137387"/>
        <dbReference type="EC" id="2.1.1.63"/>
    </reaction>
</comment>
<gene>
    <name evidence="12" type="ORF">E4665_04975</name>
</gene>
<dbReference type="OrthoDB" id="9802228at2"/>
<dbReference type="InterPro" id="IPR001497">
    <property type="entry name" value="MethylDNA_cys_MeTrfase_AS"/>
</dbReference>
<dbReference type="NCBIfam" id="TIGR00589">
    <property type="entry name" value="ogt"/>
    <property type="match status" value="1"/>
</dbReference>
<dbReference type="Pfam" id="PF02870">
    <property type="entry name" value="Methyltransf_1N"/>
    <property type="match status" value="1"/>
</dbReference>
<dbReference type="FunFam" id="1.10.10.10:FF:000214">
    <property type="entry name" value="Methylated-DNA--protein-cysteine methyltransferase"/>
    <property type="match status" value="1"/>
</dbReference>
<comment type="miscellaneous">
    <text evidence="9">This enzyme catalyzes only one turnover and therefore is not strictly catalytic. According to one definition, an enzyme is a biocatalyst that acts repeatedly and over many reaction cycles.</text>
</comment>
<dbReference type="GO" id="GO:0003908">
    <property type="term" value="F:methylated-DNA-[protein]-cysteine S-methyltransferase activity"/>
    <property type="evidence" value="ECO:0007669"/>
    <property type="project" value="UniProtKB-UniRule"/>
</dbReference>
<evidence type="ECO:0000313" key="12">
    <source>
        <dbReference type="EMBL" id="TGA99140.1"/>
    </source>
</evidence>
<organism evidence="12 13">
    <name type="scientific">Sporolactobacillus shoreae</name>
    <dbReference type="NCBI Taxonomy" id="1465501"/>
    <lineage>
        <taxon>Bacteria</taxon>
        <taxon>Bacillati</taxon>
        <taxon>Bacillota</taxon>
        <taxon>Bacilli</taxon>
        <taxon>Bacillales</taxon>
        <taxon>Sporolactobacillaceae</taxon>
        <taxon>Sporolactobacillus</taxon>
    </lineage>
</organism>
<dbReference type="InterPro" id="IPR008332">
    <property type="entry name" value="MethylG_MeTrfase_N"/>
</dbReference>
<evidence type="ECO:0000256" key="7">
    <source>
        <dbReference type="ARBA" id="ARBA00023204"/>
    </source>
</evidence>
<evidence type="ECO:0000256" key="8">
    <source>
        <dbReference type="ARBA" id="ARBA00049348"/>
    </source>
</evidence>
<evidence type="ECO:0000256" key="5">
    <source>
        <dbReference type="ARBA" id="ARBA00022679"/>
    </source>
</evidence>
<sequence length="176" mass="19357">MIQRNYLSVSGIDTPAGPLTLASYDKQLCHIDFGTLNETKDHLIQWAKSVGLPVEIRESEDDLADAVDQIRGYFSGERTSFDLNLMMKGTLFQKKVWTALAHIPYGETKTYKEIALAVGNQKAVRAVGGANNKNPLPIVIPCHRVIGSDGSLIGYGGGLDKKRLMLHLEKAETVME</sequence>
<evidence type="ECO:0000256" key="6">
    <source>
        <dbReference type="ARBA" id="ARBA00022763"/>
    </source>
</evidence>
<dbReference type="GO" id="GO:0032259">
    <property type="term" value="P:methylation"/>
    <property type="evidence" value="ECO:0007669"/>
    <property type="project" value="UniProtKB-KW"/>
</dbReference>
<feature type="active site" description="Nucleophile; methyl group acceptor" evidence="9">
    <location>
        <position position="142"/>
    </location>
</feature>
<dbReference type="InterPro" id="IPR036631">
    <property type="entry name" value="MGMT_N_sf"/>
</dbReference>
<dbReference type="CDD" id="cd06445">
    <property type="entry name" value="ATase"/>
    <property type="match status" value="1"/>
</dbReference>
<dbReference type="Gene3D" id="1.10.10.10">
    <property type="entry name" value="Winged helix-like DNA-binding domain superfamily/Winged helix DNA-binding domain"/>
    <property type="match status" value="1"/>
</dbReference>
<proteinExistence type="inferred from homology"/>
<name>A0A4Z0GRP1_9BACL</name>
<dbReference type="Proteomes" id="UP000298347">
    <property type="component" value="Unassembled WGS sequence"/>
</dbReference>
<dbReference type="InterPro" id="IPR014048">
    <property type="entry name" value="MethylDNA_cys_MeTrfase_DNA-bd"/>
</dbReference>
<reference evidence="12 13" key="1">
    <citation type="journal article" date="2015" name="Int. J. Syst. Evol. Microbiol.">
        <title>Sporolactobacillus shoreae sp. nov. and Sporolactobacillus spathodeae sp. nov., two spore-forming lactic acid bacteria isolated from tree barks in Thailand.</title>
        <authorList>
            <person name="Thamacharoensuk T."/>
            <person name="Kitahara M."/>
            <person name="Ohkuma M."/>
            <person name="Thongchul N."/>
            <person name="Tanasupawat S."/>
        </authorList>
    </citation>
    <scope>NUCLEOTIDE SEQUENCE [LARGE SCALE GENOMIC DNA]</scope>
    <source>
        <strain evidence="12 13">BK92</strain>
    </source>
</reference>
<keyword evidence="7 9" id="KW-0234">DNA repair</keyword>
<dbReference type="RefSeq" id="WP_135347696.1">
    <property type="nucleotide sequence ID" value="NZ_SRJD01000004.1"/>
</dbReference>
<dbReference type="SUPFAM" id="SSF53155">
    <property type="entry name" value="Methylated DNA-protein cysteine methyltransferase domain"/>
    <property type="match status" value="1"/>
</dbReference>
<evidence type="ECO:0000259" key="10">
    <source>
        <dbReference type="Pfam" id="PF01035"/>
    </source>
</evidence>
<dbReference type="SUPFAM" id="SSF46767">
    <property type="entry name" value="Methylated DNA-protein cysteine methyltransferase, C-terminal domain"/>
    <property type="match status" value="1"/>
</dbReference>
<evidence type="ECO:0000256" key="9">
    <source>
        <dbReference type="HAMAP-Rule" id="MF_00772"/>
    </source>
</evidence>
<feature type="domain" description="Methylated-DNA-[protein]-cysteine S-methyltransferase DNA binding" evidence="10">
    <location>
        <begin position="92"/>
        <end position="170"/>
    </location>
</feature>
<evidence type="ECO:0000256" key="3">
    <source>
        <dbReference type="ARBA" id="ARBA00022490"/>
    </source>
</evidence>
<keyword evidence="4 9" id="KW-0489">Methyltransferase</keyword>
<keyword evidence="6 9" id="KW-0227">DNA damage</keyword>
<dbReference type="Pfam" id="PF01035">
    <property type="entry name" value="DNA_binding_1"/>
    <property type="match status" value="1"/>
</dbReference>
<dbReference type="GO" id="GO:0005737">
    <property type="term" value="C:cytoplasm"/>
    <property type="evidence" value="ECO:0007669"/>
    <property type="project" value="UniProtKB-SubCell"/>
</dbReference>
<evidence type="ECO:0000256" key="4">
    <source>
        <dbReference type="ARBA" id="ARBA00022603"/>
    </source>
</evidence>
<keyword evidence="13" id="KW-1185">Reference proteome</keyword>
<dbReference type="PROSITE" id="PS00374">
    <property type="entry name" value="MGMT"/>
    <property type="match status" value="1"/>
</dbReference>
<dbReference type="InterPro" id="IPR036217">
    <property type="entry name" value="MethylDNA_cys_MeTrfase_DNAb"/>
</dbReference>
<evidence type="ECO:0000259" key="11">
    <source>
        <dbReference type="Pfam" id="PF02870"/>
    </source>
</evidence>
<dbReference type="Gene3D" id="3.30.160.70">
    <property type="entry name" value="Methylated DNA-protein cysteine methyltransferase domain"/>
    <property type="match status" value="1"/>
</dbReference>